<comment type="subunit">
    <text evidence="9">Forms a complex with SecF. Part of the essential Sec protein translocation apparatus which comprises SecA, SecYEG and auxiliary proteins SecDF. Other proteins may also be involved.</text>
</comment>
<dbReference type="InterPro" id="IPR005791">
    <property type="entry name" value="SecD"/>
</dbReference>
<evidence type="ECO:0000256" key="7">
    <source>
        <dbReference type="ARBA" id="ARBA00023010"/>
    </source>
</evidence>
<dbReference type="SUPFAM" id="SSF82866">
    <property type="entry name" value="Multidrug efflux transporter AcrB transmembrane domain"/>
    <property type="match status" value="2"/>
</dbReference>
<comment type="function">
    <text evidence="9">Part of the Sec protein translocase complex. Interacts with the SecYEG preprotein conducting channel. SecDF uses the proton motive force (PMF) to complete protein translocation after the ATP-dependent function of SecA.</text>
</comment>
<evidence type="ECO:0000256" key="4">
    <source>
        <dbReference type="ARBA" id="ARBA00022692"/>
    </source>
</evidence>
<feature type="transmembrane region" description="Helical" evidence="9">
    <location>
        <begin position="874"/>
        <end position="894"/>
    </location>
</feature>
<dbReference type="AlphaFoldDB" id="B3EUC1"/>
<dbReference type="PANTHER" id="PTHR30081:SF1">
    <property type="entry name" value="PROTEIN TRANSLOCASE SUBUNIT SECD"/>
    <property type="match status" value="1"/>
</dbReference>
<dbReference type="HAMAP" id="MF_01463_B">
    <property type="entry name" value="SecD_B"/>
    <property type="match status" value="1"/>
</dbReference>
<dbReference type="eggNOG" id="COG0341">
    <property type="taxonomic scope" value="Bacteria"/>
</dbReference>
<dbReference type="Pfam" id="PF21760">
    <property type="entry name" value="SecD_1st"/>
    <property type="match status" value="1"/>
</dbReference>
<feature type="transmembrane region" description="Helical" evidence="9">
    <location>
        <begin position="816"/>
        <end position="833"/>
    </location>
</feature>
<dbReference type="GO" id="GO:0015450">
    <property type="term" value="F:protein-transporting ATPase activity"/>
    <property type="evidence" value="ECO:0007669"/>
    <property type="project" value="InterPro"/>
</dbReference>
<feature type="domain" description="SecDF P1 head subdomain" evidence="13">
    <location>
        <begin position="378"/>
        <end position="473"/>
    </location>
</feature>
<keyword evidence="6 9" id="KW-1133">Transmembrane helix</keyword>
<dbReference type="InterPro" id="IPR048634">
    <property type="entry name" value="SecD_SecF_C"/>
</dbReference>
<feature type="transmembrane region" description="Helical" evidence="9">
    <location>
        <begin position="925"/>
        <end position="943"/>
    </location>
</feature>
<evidence type="ECO:0000256" key="9">
    <source>
        <dbReference type="HAMAP-Rule" id="MF_01463"/>
    </source>
</evidence>
<comment type="similarity">
    <text evidence="9">Belongs to the SecD/SecF family. SecD subfamily.</text>
</comment>
<dbReference type="Gene3D" id="3.30.70.3220">
    <property type="match status" value="1"/>
</dbReference>
<dbReference type="Gene3D" id="1.20.1640.10">
    <property type="entry name" value="Multidrug efflux transporter AcrB transmembrane domain"/>
    <property type="match status" value="2"/>
</dbReference>
<feature type="domain" description="Protein translocase subunit SecDF P1" evidence="12">
    <location>
        <begin position="185"/>
        <end position="243"/>
    </location>
</feature>
<dbReference type="STRING" id="452471.Aasi_0092"/>
<evidence type="ECO:0000313" key="14">
    <source>
        <dbReference type="EMBL" id="ACE05540.1"/>
    </source>
</evidence>
<keyword evidence="15" id="KW-1185">Reference proteome</keyword>
<evidence type="ECO:0000259" key="12">
    <source>
        <dbReference type="Pfam" id="PF21760"/>
    </source>
</evidence>
<feature type="transmembrane region" description="Helical" evidence="9">
    <location>
        <begin position="618"/>
        <end position="642"/>
    </location>
</feature>
<dbReference type="GO" id="GO:0006605">
    <property type="term" value="P:protein targeting"/>
    <property type="evidence" value="ECO:0007669"/>
    <property type="project" value="UniProtKB-UniRule"/>
</dbReference>
<evidence type="ECO:0000259" key="11">
    <source>
        <dbReference type="Pfam" id="PF02355"/>
    </source>
</evidence>
<dbReference type="OrthoDB" id="9805019at2"/>
<dbReference type="NCBIfam" id="TIGR00966">
    <property type="entry name" value="transloc_SecF"/>
    <property type="match status" value="1"/>
</dbReference>
<organism evidence="14 15">
    <name type="scientific">Amoebophilus asiaticus (strain 5a2)</name>
    <dbReference type="NCBI Taxonomy" id="452471"/>
    <lineage>
        <taxon>Bacteria</taxon>
        <taxon>Pseudomonadati</taxon>
        <taxon>Bacteroidota</taxon>
        <taxon>Cytophagia</taxon>
        <taxon>Cytophagales</taxon>
        <taxon>Amoebophilaceae</taxon>
        <taxon>Candidatus Amoebophilus</taxon>
    </lineage>
</organism>
<comment type="subunit">
    <text evidence="10">Forms a complex with SecD. Part of the essential Sec protein translocation apparatus which comprises SecA, SecYEG and auxiliary proteins SecDF. Other proteins may also be involved.</text>
</comment>
<evidence type="ECO:0000313" key="15">
    <source>
        <dbReference type="Proteomes" id="UP000001227"/>
    </source>
</evidence>
<keyword evidence="5 9" id="KW-0653">Protein transport</keyword>
<comment type="similarity">
    <text evidence="10">Belongs to the SecD/SecF family. SecF subfamily.</text>
</comment>
<sequence>MKNKGLIIFLTTIVSLLCLYYLSFSVIDANVQRKATQYATSQNGNLDFLKKQAYLDDVWKKPVLNLFGLTYTYEEVKENALNLGLDLQGGMHVTLEVSPVELIQGLSGNSKDEKFLAAIKMAEQKQHTKASLPFTKLFYQAYKEISPEGKFSDIFATAANRNRVTRHASDQEILKYLDTEIEHAIDRAFEIIRSRIDRFGTSQPNIQRLQGTGKIQIELPGVNNPERVRKLLQGVAQLRFWKVYELSQIDKILQAVNSLLVAEEKGKAKVEPTKPSDNANNSAAKELTAQLEQGISTPKEQDENIISPLYKLLKLKPGHGLTYSVEDIHIIQQILERPDVKLLFPKDLMWLWDVKPHKLENGTEVLSVHPIQIGKNNLPLLEGDVITDARQVFDKYGKPAVSMQMNGQGAKLWKNITASNIGKSIAITLDNKVYSAPTVNTEIPDGNSQITGNFSIEEAKDLANILKAGSLPAPVKITEEAIIGPTLSKTAQAQGITSMALGLAVVVLFMLLYYAKGGIVANLALLFNILFILGILAQFNAALTLSGIAGIVLTIGMSIDANVLIFERIREELRIGNKMREAINKGYQKAYSSIIDSNVTTFLTGAILYGLGQGPVRGFATTLMIGIVTSFFTAVFITRLIFTWWAKNSKEDNISFSFVFNKNVLTNCRIDFMGKRKLFYVASSLFIAIGLLLIVKQGGLNLGVDFTGGRSYVINFSEPVETALLKTKLAEQLGDQSTEVKSYGANNVVKITTSYLIQETSSEAEEKAKNTLVSSIQESTKFSYTDDVTGAKNPSFAIVSISKVGPSIAGDIQASAKKSIIFSLLVIFGYIVIRFRRWQFGLSAVIALLHDSLTVFTTFAIARAFGYTYEIDQVFIAAILTIIGYSINDTVVIFDRIREMQRLHPNENFTSIANKSINDTLSRTLITSFTTLVAVFILFVWGGEVLRGFSFALLVGITFGSYSSICIAAPLILDFSKRNYQKRIINKDTNPYAKR</sequence>
<dbReference type="Pfam" id="PF22599">
    <property type="entry name" value="SecDF_P1_head"/>
    <property type="match status" value="1"/>
</dbReference>
<keyword evidence="7 9" id="KW-0811">Translocation</keyword>
<dbReference type="NCBIfam" id="TIGR00916">
    <property type="entry name" value="2A0604s01"/>
    <property type="match status" value="2"/>
</dbReference>
<comment type="caution">
    <text evidence="9">Lacks conserved residue(s) required for the propagation of feature annotation.</text>
</comment>
<dbReference type="EMBL" id="CP001102">
    <property type="protein sequence ID" value="ACE05540.1"/>
    <property type="molecule type" value="Genomic_DNA"/>
</dbReference>
<feature type="domain" description="Protein export membrane protein SecD/SecF C-terminal" evidence="11">
    <location>
        <begin position="792"/>
        <end position="977"/>
    </location>
</feature>
<gene>
    <name evidence="9" type="primary">secD</name>
    <name evidence="10" type="synonym">secF</name>
    <name evidence="14" type="ordered locus">Aasi_0092</name>
</gene>
<evidence type="ECO:0000256" key="1">
    <source>
        <dbReference type="ARBA" id="ARBA00004651"/>
    </source>
</evidence>
<dbReference type="InterPro" id="IPR022646">
    <property type="entry name" value="SecD/SecF_CS"/>
</dbReference>
<keyword evidence="4 9" id="KW-0812">Transmembrane</keyword>
<dbReference type="InterPro" id="IPR022813">
    <property type="entry name" value="SecD/SecF_arch_bac"/>
</dbReference>
<dbReference type="NCBIfam" id="TIGR01129">
    <property type="entry name" value="secD"/>
    <property type="match status" value="1"/>
</dbReference>
<evidence type="ECO:0000256" key="2">
    <source>
        <dbReference type="ARBA" id="ARBA00022448"/>
    </source>
</evidence>
<dbReference type="FunFam" id="1.20.1640.10:FF:000004">
    <property type="entry name" value="Protein translocase subunit SecD"/>
    <property type="match status" value="1"/>
</dbReference>
<dbReference type="GO" id="GO:0065002">
    <property type="term" value="P:intracellular protein transmembrane transport"/>
    <property type="evidence" value="ECO:0007669"/>
    <property type="project" value="UniProtKB-UniRule"/>
</dbReference>
<feature type="transmembrane region" description="Helical" evidence="9">
    <location>
        <begin position="495"/>
        <end position="514"/>
    </location>
</feature>
<keyword evidence="2 9" id="KW-0813">Transport</keyword>
<dbReference type="KEGG" id="aas:Aasi_0092"/>
<dbReference type="Gene3D" id="3.30.1360.200">
    <property type="match status" value="1"/>
</dbReference>
<dbReference type="PANTHER" id="PTHR30081">
    <property type="entry name" value="PROTEIN-EXPORT MEMBRANE PROTEIN SEC"/>
    <property type="match status" value="1"/>
</dbReference>
<evidence type="ECO:0000256" key="8">
    <source>
        <dbReference type="ARBA" id="ARBA00023136"/>
    </source>
</evidence>
<dbReference type="NCBIfam" id="NF009585">
    <property type="entry name" value="PRK13024.1-5"/>
    <property type="match status" value="1"/>
</dbReference>
<comment type="subcellular location">
    <subcellularLocation>
        <location evidence="9">Cell inner membrane</location>
        <topology evidence="9">Multi-pass membrane protein</topology>
    </subcellularLocation>
    <subcellularLocation>
        <location evidence="1">Cell membrane</location>
        <topology evidence="1">Multi-pass membrane protein</topology>
    </subcellularLocation>
</comment>
<proteinExistence type="inferred from homology"/>
<dbReference type="Pfam" id="PF02355">
    <property type="entry name" value="SecD_SecF_C"/>
    <property type="match status" value="2"/>
</dbReference>
<evidence type="ECO:0000256" key="10">
    <source>
        <dbReference type="HAMAP-Rule" id="MF_01464"/>
    </source>
</evidence>
<dbReference type="InterPro" id="IPR022645">
    <property type="entry name" value="SecD/SecF_bac"/>
</dbReference>
<dbReference type="eggNOG" id="COG0342">
    <property type="taxonomic scope" value="Bacteria"/>
</dbReference>
<dbReference type="HOGENOM" id="CLU_007894_3_0_10"/>
<dbReference type="RefSeq" id="WP_012472311.1">
    <property type="nucleotide sequence ID" value="NC_010830.1"/>
</dbReference>
<protein>
    <recommendedName>
        <fullName evidence="9 10">Multifunctional fusion protein</fullName>
    </recommendedName>
    <domain>
        <recommendedName>
            <fullName evidence="9">Protein translocase subunit SecD</fullName>
        </recommendedName>
    </domain>
    <domain>
        <recommendedName>
            <fullName evidence="10">Protein-export membrane protein SecF</fullName>
        </recommendedName>
    </domain>
</protein>
<dbReference type="Proteomes" id="UP000001227">
    <property type="component" value="Chromosome"/>
</dbReference>
<dbReference type="Pfam" id="PF07549">
    <property type="entry name" value="Sec_GG"/>
    <property type="match status" value="2"/>
</dbReference>
<feature type="domain" description="Protein export membrane protein SecD/SecF C-terminal" evidence="11">
    <location>
        <begin position="475"/>
        <end position="647"/>
    </location>
</feature>
<reference evidence="14 15" key="1">
    <citation type="journal article" date="2010" name="J. Bacteriol.">
        <title>The genome of the amoeba symbiont 'Candidatus Amoebophilus asiaticus' reveals common mechanisms for host cell interaction among amoeba-associated bacteria.</title>
        <authorList>
            <person name="Schmitz-Esser S."/>
            <person name="Tischler P."/>
            <person name="Arnold R."/>
            <person name="Montanaro J."/>
            <person name="Wagner M."/>
            <person name="Rattei T."/>
            <person name="Horn M."/>
        </authorList>
    </citation>
    <scope>NUCLEOTIDE SEQUENCE [LARGE SCALE GENOMIC DNA]</scope>
    <source>
        <strain evidence="14 15">5a2</strain>
    </source>
</reference>
<feature type="transmembrane region" description="Helical" evidence="9">
    <location>
        <begin position="678"/>
        <end position="695"/>
    </location>
</feature>
<evidence type="ECO:0000259" key="13">
    <source>
        <dbReference type="Pfam" id="PF22599"/>
    </source>
</evidence>
<dbReference type="GO" id="GO:0005886">
    <property type="term" value="C:plasma membrane"/>
    <property type="evidence" value="ECO:0007669"/>
    <property type="project" value="UniProtKB-SubCell"/>
</dbReference>
<dbReference type="InterPro" id="IPR005665">
    <property type="entry name" value="SecF_bac"/>
</dbReference>
<feature type="transmembrane region" description="Helical" evidence="9">
    <location>
        <begin position="519"/>
        <end position="539"/>
    </location>
</feature>
<dbReference type="GO" id="GO:0043952">
    <property type="term" value="P:protein transport by the Sec complex"/>
    <property type="evidence" value="ECO:0007669"/>
    <property type="project" value="UniProtKB-UniRule"/>
</dbReference>
<dbReference type="HAMAP" id="MF_01464_B">
    <property type="entry name" value="SecF_B"/>
    <property type="match status" value="1"/>
</dbReference>
<dbReference type="InterPro" id="IPR048631">
    <property type="entry name" value="SecD_1st"/>
</dbReference>
<feature type="transmembrane region" description="Helical" evidence="9">
    <location>
        <begin position="840"/>
        <end position="862"/>
    </location>
</feature>
<evidence type="ECO:0000256" key="3">
    <source>
        <dbReference type="ARBA" id="ARBA00022475"/>
    </source>
</evidence>
<feature type="transmembrane region" description="Helical" evidence="9">
    <location>
        <begin position="590"/>
        <end position="612"/>
    </location>
</feature>
<dbReference type="InterPro" id="IPR054384">
    <property type="entry name" value="SecDF_P1_head"/>
</dbReference>
<evidence type="ECO:0000256" key="5">
    <source>
        <dbReference type="ARBA" id="ARBA00022927"/>
    </source>
</evidence>
<keyword evidence="3 9" id="KW-1003">Cell membrane</keyword>
<evidence type="ECO:0000256" key="6">
    <source>
        <dbReference type="ARBA" id="ARBA00022989"/>
    </source>
</evidence>
<dbReference type="PRINTS" id="PR01755">
    <property type="entry name" value="SECFTRNLCASE"/>
</dbReference>
<feature type="transmembrane region" description="Helical" evidence="9">
    <location>
        <begin position="949"/>
        <end position="973"/>
    </location>
</feature>
<name>B3EUC1_AMOA5</name>
<feature type="transmembrane region" description="Helical" evidence="9">
    <location>
        <begin position="545"/>
        <end position="569"/>
    </location>
</feature>
<dbReference type="InterPro" id="IPR055344">
    <property type="entry name" value="SecD_SecF_C_bact"/>
</dbReference>
<keyword evidence="9" id="KW-0997">Cell inner membrane</keyword>
<accession>B3EUC1</accession>
<keyword evidence="8 9" id="KW-0472">Membrane</keyword>